<gene>
    <name evidence="2" type="ORF">BOKJ2_LOCUS11311</name>
</gene>
<feature type="transmembrane region" description="Helical" evidence="1">
    <location>
        <begin position="48"/>
        <end position="67"/>
    </location>
</feature>
<evidence type="ECO:0008006" key="4">
    <source>
        <dbReference type="Google" id="ProtNLM"/>
    </source>
</evidence>
<dbReference type="EMBL" id="CAJFCW020000005">
    <property type="protein sequence ID" value="CAG9120313.1"/>
    <property type="molecule type" value="Genomic_DNA"/>
</dbReference>
<reference evidence="2" key="1">
    <citation type="submission" date="2020-09" db="EMBL/GenBank/DDBJ databases">
        <authorList>
            <person name="Kikuchi T."/>
        </authorList>
    </citation>
    <scope>NUCLEOTIDE SEQUENCE</scope>
    <source>
        <strain evidence="2">SH1</strain>
    </source>
</reference>
<dbReference type="OrthoDB" id="6604875at2759"/>
<dbReference type="Proteomes" id="UP000783686">
    <property type="component" value="Unassembled WGS sequence"/>
</dbReference>
<accession>A0A811L996</accession>
<evidence type="ECO:0000313" key="3">
    <source>
        <dbReference type="Proteomes" id="UP000614601"/>
    </source>
</evidence>
<dbReference type="EMBL" id="CAJFDH010000005">
    <property type="protein sequence ID" value="CAD5224903.1"/>
    <property type="molecule type" value="Genomic_DNA"/>
</dbReference>
<dbReference type="AlphaFoldDB" id="A0A811L996"/>
<sequence length="77" mass="8863">MSQDLEKKLKQDCFECRITGTLTAFALGSYILYSSQKGRFVGGRGHQLFMRVFASGAFYMSAARWFYLPPFHKLLQD</sequence>
<evidence type="ECO:0000313" key="2">
    <source>
        <dbReference type="EMBL" id="CAD5224903.1"/>
    </source>
</evidence>
<proteinExistence type="predicted"/>
<organism evidence="2 3">
    <name type="scientific">Bursaphelenchus okinawaensis</name>
    <dbReference type="NCBI Taxonomy" id="465554"/>
    <lineage>
        <taxon>Eukaryota</taxon>
        <taxon>Metazoa</taxon>
        <taxon>Ecdysozoa</taxon>
        <taxon>Nematoda</taxon>
        <taxon>Chromadorea</taxon>
        <taxon>Rhabditida</taxon>
        <taxon>Tylenchina</taxon>
        <taxon>Tylenchomorpha</taxon>
        <taxon>Aphelenchoidea</taxon>
        <taxon>Aphelenchoididae</taxon>
        <taxon>Bursaphelenchus</taxon>
    </lineage>
</organism>
<keyword evidence="3" id="KW-1185">Reference proteome</keyword>
<comment type="caution">
    <text evidence="2">The sequence shown here is derived from an EMBL/GenBank/DDBJ whole genome shotgun (WGS) entry which is preliminary data.</text>
</comment>
<keyword evidence="1" id="KW-0812">Transmembrane</keyword>
<evidence type="ECO:0000256" key="1">
    <source>
        <dbReference type="SAM" id="Phobius"/>
    </source>
</evidence>
<keyword evidence="1" id="KW-0472">Membrane</keyword>
<name>A0A811L996_9BILA</name>
<keyword evidence="1" id="KW-1133">Transmembrane helix</keyword>
<protein>
    <recommendedName>
        <fullName evidence="4">DUF4536 domain-containing protein</fullName>
    </recommendedName>
</protein>
<dbReference type="Proteomes" id="UP000614601">
    <property type="component" value="Unassembled WGS sequence"/>
</dbReference>